<reference evidence="10 11" key="1">
    <citation type="journal article" date="2014" name="Antonie Van Leeuwenhoek">
        <title>Hyphomonas beringensis sp. nov. and Hyphomonas chukchiensis sp. nov., isolated from surface seawater of the Bering Sea and Chukchi Sea.</title>
        <authorList>
            <person name="Li C."/>
            <person name="Lai Q."/>
            <person name="Li G."/>
            <person name="Dong C."/>
            <person name="Wang J."/>
            <person name="Liao Y."/>
            <person name="Shao Z."/>
        </authorList>
    </citation>
    <scope>NUCLEOTIDE SEQUENCE [LARGE SCALE GENOMIC DNA]</scope>
    <source>
        <strain evidence="10 11">SCH89</strain>
    </source>
</reference>
<dbReference type="InterPro" id="IPR015500">
    <property type="entry name" value="Peptidase_S8_subtilisin-rel"/>
</dbReference>
<protein>
    <submittedName>
        <fullName evidence="10">Subtilase family protein</fullName>
    </submittedName>
</protein>
<evidence type="ECO:0000256" key="6">
    <source>
        <dbReference type="RuleBase" id="RU003355"/>
    </source>
</evidence>
<dbReference type="eggNOG" id="COG1404">
    <property type="taxonomic scope" value="Bacteria"/>
</dbReference>
<evidence type="ECO:0000256" key="3">
    <source>
        <dbReference type="ARBA" id="ARBA00022801"/>
    </source>
</evidence>
<dbReference type="PROSITE" id="PS00137">
    <property type="entry name" value="SUBTILASE_HIS"/>
    <property type="match status" value="1"/>
</dbReference>
<evidence type="ECO:0000256" key="8">
    <source>
        <dbReference type="SAM" id="SignalP"/>
    </source>
</evidence>
<evidence type="ECO:0000256" key="1">
    <source>
        <dbReference type="ARBA" id="ARBA00011073"/>
    </source>
</evidence>
<keyword evidence="4 5" id="KW-0720">Serine protease</keyword>
<dbReference type="PANTHER" id="PTHR43806:SF11">
    <property type="entry name" value="CEREVISIN-RELATED"/>
    <property type="match status" value="1"/>
</dbReference>
<keyword evidence="3 5" id="KW-0378">Hydrolase</keyword>
<dbReference type="InterPro" id="IPR034176">
    <property type="entry name" value="Peptidases_S8_13"/>
</dbReference>
<gene>
    <name evidence="10" type="ORF">HOC_08469</name>
</gene>
<comment type="caution">
    <text evidence="10">The sequence shown here is derived from an EMBL/GenBank/DDBJ whole genome shotgun (WGS) entry which is preliminary data.</text>
</comment>
<evidence type="ECO:0000256" key="7">
    <source>
        <dbReference type="SAM" id="MobiDB-lite"/>
    </source>
</evidence>
<feature type="compositionally biased region" description="Low complexity" evidence="7">
    <location>
        <begin position="201"/>
        <end position="220"/>
    </location>
</feature>
<dbReference type="PROSITE" id="PS51257">
    <property type="entry name" value="PROKAR_LIPOPROTEIN"/>
    <property type="match status" value="1"/>
</dbReference>
<dbReference type="PROSITE" id="PS51892">
    <property type="entry name" value="SUBTILASE"/>
    <property type="match status" value="1"/>
</dbReference>
<dbReference type="InterPro" id="IPR023827">
    <property type="entry name" value="Peptidase_S8_Asp-AS"/>
</dbReference>
<feature type="chain" id="PRO_5001578574" evidence="8">
    <location>
        <begin position="26"/>
        <end position="771"/>
    </location>
</feature>
<evidence type="ECO:0000313" key="10">
    <source>
        <dbReference type="EMBL" id="KDA02716.1"/>
    </source>
</evidence>
<keyword evidence="2 5" id="KW-0645">Protease</keyword>
<feature type="region of interest" description="Disordered" evidence="7">
    <location>
        <begin position="348"/>
        <end position="369"/>
    </location>
</feature>
<dbReference type="Proteomes" id="UP000024942">
    <property type="component" value="Unassembled WGS sequence"/>
</dbReference>
<feature type="active site" description="Charge relay system" evidence="5">
    <location>
        <position position="430"/>
    </location>
</feature>
<feature type="active site" description="Charge relay system" evidence="5">
    <location>
        <position position="488"/>
    </location>
</feature>
<dbReference type="GO" id="GO:0004252">
    <property type="term" value="F:serine-type endopeptidase activity"/>
    <property type="evidence" value="ECO:0007669"/>
    <property type="project" value="UniProtKB-UniRule"/>
</dbReference>
<feature type="compositionally biased region" description="Low complexity" evidence="7">
    <location>
        <begin position="354"/>
        <end position="369"/>
    </location>
</feature>
<name>A0A059G7B5_9PROT</name>
<comment type="similarity">
    <text evidence="1 5 6">Belongs to the peptidase S8 family.</text>
</comment>
<dbReference type="SUPFAM" id="SSF52743">
    <property type="entry name" value="Subtilisin-like"/>
    <property type="match status" value="1"/>
</dbReference>
<proteinExistence type="inferred from homology"/>
<keyword evidence="8" id="KW-0732">Signal</keyword>
<feature type="region of interest" description="Disordered" evidence="7">
    <location>
        <begin position="446"/>
        <end position="475"/>
    </location>
</feature>
<keyword evidence="11" id="KW-1185">Reference proteome</keyword>
<sequence>MLPNLTRKTTQIAIGAAMASLLVLAACDQQGTRLDRARELADATLDQISGRAVVEPDADKTLMTASVMDRAIAGTLVNDMAVASVGERSMFAIGSIIAKPKNIQPSAIAEEEALMMEDEDVLSDLEEDFVDTEEVPAGSPAPAPAPAAPPPPAASMELAQPARLMPRVKLDPNAPEESQQQIAQATQDLERAAASEPVPVPRTRSLAPRAPSSAAPAPTREVARKLARRSLITGDAIRKQEDANSVMLDTLSKYGMDGQVALSREGQMVIQIGSDGADPTRFTPEQVANAQQSYLAVDTGAGCPETTDMVTVQSNPALATECIVQDLRASGQFEYVEKDYIFENQFVRHPKPTDPGTTPSTGGQTPGNTGTPPVTITSEITPNDPLWSLQWNFQNQGAGEGKSAGGAGFQDFWTRQANEGSSEVVVAVVDTGLQMVHPDIKNSPNVAAGWDMVSDPRMGNDGNGRDNDPNDPGDMCDPTAPLAADTFHGTHVAGTIGAAASNNGTGVAGGAWNVKIVPVRALGKCGGRLSDINDAIRWAGGLIPGEDTEGNEVWNENPADIINLSIGLFEFCPASLQDAIDAVTDRGVIVVAAAGNARVSTQYYAPGGCQNVISVAAGDARGQIAPYSNFGPNVSVIAPGGDLTRDDNGDGRPDGVLSTKASTNCYDPVTGEGVDNCYYAYEQGTSMAAPHVAAALALLKARQPDATPQELKATLIAALDPREPLQCAGSCALYPGTTPIPGSPDMCARPCGGLLNLANVPALSTTSGGAN</sequence>
<dbReference type="AlphaFoldDB" id="A0A059G7B5"/>
<dbReference type="PATRIC" id="fig|1280953.3.peg.1713"/>
<organism evidence="10 11">
    <name type="scientific">Hyphomonas oceanitis SCH89</name>
    <dbReference type="NCBI Taxonomy" id="1280953"/>
    <lineage>
        <taxon>Bacteria</taxon>
        <taxon>Pseudomonadati</taxon>
        <taxon>Pseudomonadota</taxon>
        <taxon>Alphaproteobacteria</taxon>
        <taxon>Hyphomonadales</taxon>
        <taxon>Hyphomonadaceae</taxon>
        <taxon>Hyphomonas</taxon>
    </lineage>
</organism>
<dbReference type="CDD" id="cd07496">
    <property type="entry name" value="Peptidases_S8_13"/>
    <property type="match status" value="1"/>
</dbReference>
<dbReference type="InterPro" id="IPR036852">
    <property type="entry name" value="Peptidase_S8/S53_dom_sf"/>
</dbReference>
<evidence type="ECO:0000259" key="9">
    <source>
        <dbReference type="Pfam" id="PF00082"/>
    </source>
</evidence>
<dbReference type="InterPro" id="IPR023828">
    <property type="entry name" value="Peptidase_S8_Ser-AS"/>
</dbReference>
<evidence type="ECO:0000256" key="5">
    <source>
        <dbReference type="PROSITE-ProRule" id="PRU01240"/>
    </source>
</evidence>
<dbReference type="Gene3D" id="3.40.50.200">
    <property type="entry name" value="Peptidase S8/S53 domain"/>
    <property type="match status" value="1"/>
</dbReference>
<dbReference type="Pfam" id="PF00082">
    <property type="entry name" value="Peptidase_S8"/>
    <property type="match status" value="1"/>
</dbReference>
<dbReference type="InterPro" id="IPR050131">
    <property type="entry name" value="Peptidase_S8_subtilisin-like"/>
</dbReference>
<dbReference type="RefSeq" id="WP_051624662.1">
    <property type="nucleotide sequence ID" value="NZ_ARYL01000011.1"/>
</dbReference>
<evidence type="ECO:0000256" key="2">
    <source>
        <dbReference type="ARBA" id="ARBA00022670"/>
    </source>
</evidence>
<accession>A0A059G7B5</accession>
<dbReference type="PROSITE" id="PS00136">
    <property type="entry name" value="SUBTILASE_ASP"/>
    <property type="match status" value="1"/>
</dbReference>
<dbReference type="PRINTS" id="PR00723">
    <property type="entry name" value="SUBTILISIN"/>
</dbReference>
<evidence type="ECO:0000313" key="11">
    <source>
        <dbReference type="Proteomes" id="UP000024942"/>
    </source>
</evidence>
<feature type="active site" description="Charge relay system" evidence="5">
    <location>
        <position position="686"/>
    </location>
</feature>
<evidence type="ECO:0000256" key="4">
    <source>
        <dbReference type="ARBA" id="ARBA00022825"/>
    </source>
</evidence>
<feature type="compositionally biased region" description="Polar residues" evidence="7">
    <location>
        <begin position="176"/>
        <end position="187"/>
    </location>
</feature>
<feature type="region of interest" description="Disordered" evidence="7">
    <location>
        <begin position="172"/>
        <end position="222"/>
    </location>
</feature>
<dbReference type="InterPro" id="IPR022398">
    <property type="entry name" value="Peptidase_S8_His-AS"/>
</dbReference>
<feature type="compositionally biased region" description="Pro residues" evidence="7">
    <location>
        <begin position="139"/>
        <end position="153"/>
    </location>
</feature>
<dbReference type="InterPro" id="IPR000209">
    <property type="entry name" value="Peptidase_S8/S53_dom"/>
</dbReference>
<dbReference type="STRING" id="1280953.HOC_08469"/>
<dbReference type="EMBL" id="ARYL01000011">
    <property type="protein sequence ID" value="KDA02716.1"/>
    <property type="molecule type" value="Genomic_DNA"/>
</dbReference>
<feature type="region of interest" description="Disordered" evidence="7">
    <location>
        <begin position="129"/>
        <end position="155"/>
    </location>
</feature>
<dbReference type="PANTHER" id="PTHR43806">
    <property type="entry name" value="PEPTIDASE S8"/>
    <property type="match status" value="1"/>
</dbReference>
<dbReference type="PROSITE" id="PS00138">
    <property type="entry name" value="SUBTILASE_SER"/>
    <property type="match status" value="1"/>
</dbReference>
<feature type="domain" description="Peptidase S8/S53" evidence="9">
    <location>
        <begin position="422"/>
        <end position="719"/>
    </location>
</feature>
<dbReference type="GO" id="GO:0006508">
    <property type="term" value="P:proteolysis"/>
    <property type="evidence" value="ECO:0007669"/>
    <property type="project" value="UniProtKB-KW"/>
</dbReference>
<feature type="signal peptide" evidence="8">
    <location>
        <begin position="1"/>
        <end position="25"/>
    </location>
</feature>